<dbReference type="RefSeq" id="XP_004180657.1">
    <property type="nucleotide sequence ID" value="XM_004180609.1"/>
</dbReference>
<sequence>MNRILFAGFSFFLLLNCILAKPQCAMYGNCGKKSLFGKELPCAIDPTNSSFTTEPITTEVRELIIEVCGEEWSDVDSLCCSKDQILALQKNLKKAGSFISSCPACAKNFNNLFCDFTCSPTQSDYMNITKTAISKSQLPVVDELDFFINSTLASIFYDSCKDVRLSSTNGHAMDFIGGGAKNYTQFLKFLGDKHPLIGGSPFQINYRYPTIDNVPETFRIFNNSVYACNDPQYKCDCNDCEASCSNLKTLDENDITIGRWHLTSFILIVIYTLVTILVLLSVSVSYIKNKRKNIRLRILSEDLDNHFTSSDIHANDSLFQQYSIVTNPLNNKIEQYSQKVTHYAAKNPYSIIYSTCFIVMLCGILLLRFDRLETDPINLWVNKNSQMFKEKQYFEETFGLLHRTEQIFVVNETGPIFSSYETIKWWFNVEKRITEESFKNQSFTYQDICMRSSPNSSCIIESFTQYFSGEIPDKYVWKSEIKSCSSSPEKCSPNSYQPLVKNILFSDVDNVLNSQAFVVTLLLDNHTQSAIEWEQELENYLLSTGVPSGVRISFNTELSFQKETSYPSNISFFFLSYLSMFIYSLWALKRKSGETRVILGLAGVLIVAASTTCASSLLTILGIRSNTIITNVLTCLMLAIGFDNIILITREYDRLSEQYSSMDLYQRIEKSTERISPSIILSFLCQCSCFLIALFIPIPALRSFALYSVTSFSINLILQFTTFISVLTLYEIKWSTIKLNVSEHPEPIKMFKLSSILPWKHYIMTFFGGWFLFSLLFIPEIQIGLDKASILPHKSHLLNYFEDTYNYFKAAPPVYFIVKDLDLTQRKNQKKVCAEFSTCDSDSLGNILKAETNKSIIIGPVANWLDDFMMFLNPDLEECCQVEKGTQNKCPLPSQSQDCEVCYKDRKWSYNMDGFPEGSDFIRYLNIWLNTSNIPCKLGGKDLYSKFIHKDDNQVISSVFKTSHAPVSSYKGYLTSYFDVIRIPDFFKDLDIFAFSPSYIYFSQYNNIIKSTLALLITELLLCTAMIAVLLKSLRTSILLSISIMMTLVDLGAFMRFFGIMLNSVSAMNLVICEGFVAGFCIHIARAFTNIPRGMKNDRLGRTIFSLDTVGYSVILGIVLTKIVGICVLAFTNSKMLDLFFFKMWLFFIIIAAFHSLILFPTLLSVFGGKSFVDESMNYDTYVPLNI</sequence>
<evidence type="ECO:0000256" key="10">
    <source>
        <dbReference type="ARBA" id="ARBA00023180"/>
    </source>
</evidence>
<feature type="transmembrane region" description="Helical" evidence="11">
    <location>
        <begin position="628"/>
        <end position="648"/>
    </location>
</feature>
<dbReference type="GO" id="GO:0006665">
    <property type="term" value="P:sphingolipid metabolic process"/>
    <property type="evidence" value="ECO:0007669"/>
    <property type="project" value="EnsemblFungi"/>
</dbReference>
<name>I2H436_HENB6</name>
<evidence type="ECO:0000256" key="7">
    <source>
        <dbReference type="ARBA" id="ARBA00023055"/>
    </source>
</evidence>
<dbReference type="OMA" id="WWFDVES"/>
<dbReference type="Pfam" id="PF22314">
    <property type="entry name" value="NPC1_MLD"/>
    <property type="match status" value="1"/>
</dbReference>
<evidence type="ECO:0000256" key="12">
    <source>
        <dbReference type="SAM" id="SignalP"/>
    </source>
</evidence>
<feature type="domain" description="SSD" evidence="13">
    <location>
        <begin position="569"/>
        <end position="729"/>
    </location>
</feature>
<dbReference type="PANTHER" id="PTHR45727">
    <property type="entry name" value="NPC INTRACELLULAR CHOLESTEROL TRANSPORTER 1"/>
    <property type="match status" value="1"/>
</dbReference>
<dbReference type="EMBL" id="HE806320">
    <property type="protein sequence ID" value="CCH61138.1"/>
    <property type="molecule type" value="Genomic_DNA"/>
</dbReference>
<dbReference type="OrthoDB" id="6510177at2759"/>
<evidence type="ECO:0000313" key="14">
    <source>
        <dbReference type="EMBL" id="CCH61138.1"/>
    </source>
</evidence>
<dbReference type="STRING" id="1071380.I2H436"/>
<organism evidence="14 15">
    <name type="scientific">Henningerozyma blattae (strain ATCC 34711 / CBS 6284 / DSM 70876 / NBRC 10599 / NRRL Y-10934 / UCD 77-7)</name>
    <name type="common">Yeast</name>
    <name type="synonym">Tetrapisispora blattae</name>
    <dbReference type="NCBI Taxonomy" id="1071380"/>
    <lineage>
        <taxon>Eukaryota</taxon>
        <taxon>Fungi</taxon>
        <taxon>Dikarya</taxon>
        <taxon>Ascomycota</taxon>
        <taxon>Saccharomycotina</taxon>
        <taxon>Saccharomycetes</taxon>
        <taxon>Saccharomycetales</taxon>
        <taxon>Saccharomycetaceae</taxon>
        <taxon>Henningerozyma</taxon>
    </lineage>
</organism>
<comment type="subcellular location">
    <subcellularLocation>
        <location evidence="1">Membrane</location>
        <topology evidence="1">Multi-pass membrane protein</topology>
    </subcellularLocation>
</comment>
<keyword evidence="5 12" id="KW-0732">Signal</keyword>
<keyword evidence="8 11" id="KW-0472">Membrane</keyword>
<evidence type="ECO:0000313" key="15">
    <source>
        <dbReference type="Proteomes" id="UP000002866"/>
    </source>
</evidence>
<feature type="transmembrane region" description="Helical" evidence="11">
    <location>
        <begin position="1038"/>
        <end position="1061"/>
    </location>
</feature>
<accession>I2H436</accession>
<dbReference type="InterPro" id="IPR000731">
    <property type="entry name" value="SSD"/>
</dbReference>
<evidence type="ECO:0000256" key="11">
    <source>
        <dbReference type="SAM" id="Phobius"/>
    </source>
</evidence>
<dbReference type="KEGG" id="tbl:TBLA_0E00770"/>
<keyword evidence="15" id="KW-1185">Reference proteome</keyword>
<dbReference type="InterPro" id="IPR032190">
    <property type="entry name" value="NPC1_N"/>
</dbReference>
<dbReference type="Pfam" id="PF16414">
    <property type="entry name" value="NPC1_N"/>
    <property type="match status" value="1"/>
</dbReference>
<evidence type="ECO:0000259" key="13">
    <source>
        <dbReference type="PROSITE" id="PS50156"/>
    </source>
</evidence>
<dbReference type="PANTHER" id="PTHR45727:SF2">
    <property type="entry name" value="NPC INTRACELLULAR CHOLESTEROL TRANSPORTER 1"/>
    <property type="match status" value="1"/>
</dbReference>
<dbReference type="Proteomes" id="UP000002866">
    <property type="component" value="Chromosome 5"/>
</dbReference>
<dbReference type="GO" id="GO:0015918">
    <property type="term" value="P:sterol transport"/>
    <property type="evidence" value="ECO:0007669"/>
    <property type="project" value="EnsemblFungi"/>
</dbReference>
<feature type="transmembrane region" description="Helical" evidence="11">
    <location>
        <begin position="1110"/>
        <end position="1132"/>
    </location>
</feature>
<feature type="transmembrane region" description="Helical" evidence="11">
    <location>
        <begin position="1144"/>
        <end position="1167"/>
    </location>
</feature>
<evidence type="ECO:0000256" key="6">
    <source>
        <dbReference type="ARBA" id="ARBA00022989"/>
    </source>
</evidence>
<feature type="transmembrane region" description="Helical" evidence="11">
    <location>
        <begin position="679"/>
        <end position="698"/>
    </location>
</feature>
<keyword evidence="6 11" id="KW-1133">Transmembrane helix</keyword>
<feature type="transmembrane region" description="Helical" evidence="11">
    <location>
        <begin position="704"/>
        <end position="730"/>
    </location>
</feature>
<keyword evidence="10" id="KW-0325">Glycoprotein</keyword>
<dbReference type="GO" id="GO:0032934">
    <property type="term" value="F:sterol binding"/>
    <property type="evidence" value="ECO:0007669"/>
    <property type="project" value="EnsemblFungi"/>
</dbReference>
<comment type="similarity">
    <text evidence="2">Belongs to the patched family.</text>
</comment>
<dbReference type="GO" id="GO:0000329">
    <property type="term" value="C:fungal-type vacuole membrane"/>
    <property type="evidence" value="ECO:0007669"/>
    <property type="project" value="EnsemblFungi"/>
</dbReference>
<evidence type="ECO:0000256" key="5">
    <source>
        <dbReference type="ARBA" id="ARBA00022729"/>
    </source>
</evidence>
<dbReference type="Pfam" id="PF12349">
    <property type="entry name" value="Sterol-sensing"/>
    <property type="match status" value="1"/>
</dbReference>
<dbReference type="InterPro" id="IPR053958">
    <property type="entry name" value="HMGCR/SNAP/NPC1-like_SSD"/>
</dbReference>
<feature type="transmembrane region" description="Helical" evidence="11">
    <location>
        <begin position="1013"/>
        <end position="1031"/>
    </location>
</feature>
<feature type="transmembrane region" description="Helical" evidence="11">
    <location>
        <begin position="265"/>
        <end position="287"/>
    </location>
</feature>
<dbReference type="Gene3D" id="1.20.1640.10">
    <property type="entry name" value="Multidrug efflux transporter AcrB transmembrane domain"/>
    <property type="match status" value="2"/>
</dbReference>
<dbReference type="GeneID" id="14496264"/>
<evidence type="ECO:0000256" key="8">
    <source>
        <dbReference type="ARBA" id="ARBA00023136"/>
    </source>
</evidence>
<feature type="transmembrane region" description="Helical" evidence="11">
    <location>
        <begin position="351"/>
        <end position="369"/>
    </location>
</feature>
<keyword evidence="3" id="KW-0813">Transport</keyword>
<feature type="signal peptide" evidence="12">
    <location>
        <begin position="1"/>
        <end position="20"/>
    </location>
</feature>
<reference evidence="14 15" key="1">
    <citation type="journal article" date="2011" name="Proc. Natl. Acad. Sci. U.S.A.">
        <title>Evolutionary erosion of yeast sex chromosomes by mating-type switching accidents.</title>
        <authorList>
            <person name="Gordon J.L."/>
            <person name="Armisen D."/>
            <person name="Proux-Wera E."/>
            <person name="Oheigeartaigh S.S."/>
            <person name="Byrne K.P."/>
            <person name="Wolfe K.H."/>
        </authorList>
    </citation>
    <scope>NUCLEOTIDE SEQUENCE [LARGE SCALE GENOMIC DNA]</scope>
    <source>
        <strain evidence="15">ATCC 34711 / CBS 6284 / DSM 70876 / NBRC 10599 / NRRL Y-10934 / UCD 77-7</strain>
    </source>
</reference>
<feature type="transmembrane region" description="Helical" evidence="11">
    <location>
        <begin position="759"/>
        <end position="778"/>
    </location>
</feature>
<evidence type="ECO:0000256" key="3">
    <source>
        <dbReference type="ARBA" id="ARBA00022448"/>
    </source>
</evidence>
<proteinExistence type="inferred from homology"/>
<evidence type="ECO:0000256" key="1">
    <source>
        <dbReference type="ARBA" id="ARBA00004141"/>
    </source>
</evidence>
<gene>
    <name evidence="14" type="primary">TBLA0E00770</name>
    <name evidence="14" type="ORF">TBLA_0E00770</name>
</gene>
<protein>
    <recommendedName>
        <fullName evidence="13">SSD domain-containing protein</fullName>
    </recommendedName>
</protein>
<dbReference type="HOGENOM" id="CLU_002359_0_1_1"/>
<keyword evidence="7" id="KW-0445">Lipid transport</keyword>
<feature type="chain" id="PRO_5003660141" description="SSD domain-containing protein" evidence="12">
    <location>
        <begin position="21"/>
        <end position="1187"/>
    </location>
</feature>
<dbReference type="SUPFAM" id="SSF82866">
    <property type="entry name" value="Multidrug efflux transporter AcrB transmembrane domain"/>
    <property type="match status" value="2"/>
</dbReference>
<evidence type="ECO:0000256" key="2">
    <source>
        <dbReference type="ARBA" id="ARBA00005585"/>
    </source>
</evidence>
<dbReference type="InterPro" id="IPR053956">
    <property type="entry name" value="NPC1_MLD"/>
</dbReference>
<dbReference type="AlphaFoldDB" id="I2H436"/>
<feature type="transmembrane region" description="Helical" evidence="11">
    <location>
        <begin position="566"/>
        <end position="586"/>
    </location>
</feature>
<keyword evidence="9" id="KW-1015">Disulfide bond</keyword>
<feature type="transmembrane region" description="Helical" evidence="11">
    <location>
        <begin position="598"/>
        <end position="622"/>
    </location>
</feature>
<dbReference type="InParanoid" id="I2H436"/>
<dbReference type="FunCoup" id="I2H436">
    <property type="interactions" value="562"/>
</dbReference>
<dbReference type="eggNOG" id="KOG1933">
    <property type="taxonomic scope" value="Eukaryota"/>
</dbReference>
<dbReference type="PROSITE" id="PS50156">
    <property type="entry name" value="SSD"/>
    <property type="match status" value="1"/>
</dbReference>
<keyword evidence="4 11" id="KW-0812">Transmembrane</keyword>
<feature type="transmembrane region" description="Helical" evidence="11">
    <location>
        <begin position="1067"/>
        <end position="1089"/>
    </location>
</feature>
<evidence type="ECO:0000256" key="4">
    <source>
        <dbReference type="ARBA" id="ARBA00022692"/>
    </source>
</evidence>
<evidence type="ECO:0000256" key="9">
    <source>
        <dbReference type="ARBA" id="ARBA00023157"/>
    </source>
</evidence>